<dbReference type="Pfam" id="PF00550">
    <property type="entry name" value="PP-binding"/>
    <property type="match status" value="1"/>
</dbReference>
<name>A0A7K1KXU0_9ACTN</name>
<keyword evidence="12" id="KW-1185">Reference proteome</keyword>
<keyword evidence="6" id="KW-0511">Multifunctional enzyme</keyword>
<dbReference type="Pfam" id="PF00698">
    <property type="entry name" value="Acyl_transf_1"/>
    <property type="match status" value="1"/>
</dbReference>
<dbReference type="SUPFAM" id="SSF53901">
    <property type="entry name" value="Thiolase-like"/>
    <property type="match status" value="1"/>
</dbReference>
<dbReference type="GO" id="GO:0004312">
    <property type="term" value="F:fatty acid synthase activity"/>
    <property type="evidence" value="ECO:0007669"/>
    <property type="project" value="TreeGrafter"/>
</dbReference>
<dbReference type="Gene3D" id="1.10.1200.10">
    <property type="entry name" value="ACP-like"/>
    <property type="match status" value="1"/>
</dbReference>
<dbReference type="SUPFAM" id="SSF55048">
    <property type="entry name" value="Probable ACP-binding domain of malonyl-CoA ACP transacylase"/>
    <property type="match status" value="1"/>
</dbReference>
<dbReference type="InterPro" id="IPR020841">
    <property type="entry name" value="PKS_Beta-ketoAc_synthase_dom"/>
</dbReference>
<evidence type="ECO:0000313" key="12">
    <source>
        <dbReference type="Proteomes" id="UP000432015"/>
    </source>
</evidence>
<comment type="caution">
    <text evidence="11">The sequence shown here is derived from an EMBL/GenBank/DDBJ whole genome shotgun (WGS) entry which is preliminary data.</text>
</comment>
<gene>
    <name evidence="11" type="ORF">GNZ18_09175</name>
</gene>
<dbReference type="InterPro" id="IPR001227">
    <property type="entry name" value="Ac_transferase_dom_sf"/>
</dbReference>
<dbReference type="Proteomes" id="UP000432015">
    <property type="component" value="Unassembled WGS sequence"/>
</dbReference>
<dbReference type="Gene3D" id="6.10.140.1830">
    <property type="match status" value="1"/>
</dbReference>
<dbReference type="PANTHER" id="PTHR43775:SF51">
    <property type="entry name" value="INACTIVE PHENOLPHTHIOCEROL SYNTHESIS POLYKETIDE SYNTHASE TYPE I PKS1-RELATED"/>
    <property type="match status" value="1"/>
</dbReference>
<dbReference type="FunFam" id="3.40.47.10:FF:000019">
    <property type="entry name" value="Polyketide synthase type I"/>
    <property type="match status" value="1"/>
</dbReference>
<dbReference type="SUPFAM" id="SSF51735">
    <property type="entry name" value="NAD(P)-binding Rossmann-fold domains"/>
    <property type="match status" value="2"/>
</dbReference>
<dbReference type="Pfam" id="PF18369">
    <property type="entry name" value="PKS_DE"/>
    <property type="match status" value="1"/>
</dbReference>
<evidence type="ECO:0000256" key="4">
    <source>
        <dbReference type="ARBA" id="ARBA00022679"/>
    </source>
</evidence>
<dbReference type="SMART" id="SM00827">
    <property type="entry name" value="PKS_AT"/>
    <property type="match status" value="1"/>
</dbReference>
<dbReference type="SMART" id="SM00823">
    <property type="entry name" value="PKS_PP"/>
    <property type="match status" value="1"/>
</dbReference>
<dbReference type="InterPro" id="IPR009081">
    <property type="entry name" value="PP-bd_ACP"/>
</dbReference>
<keyword evidence="5" id="KW-0045">Antibiotic biosynthesis</keyword>
<dbReference type="SMART" id="SM00822">
    <property type="entry name" value="PKS_KR"/>
    <property type="match status" value="1"/>
</dbReference>
<dbReference type="InterPro" id="IPR050091">
    <property type="entry name" value="PKS_NRPS_Biosynth_Enz"/>
</dbReference>
<dbReference type="InterPro" id="IPR041618">
    <property type="entry name" value="PKS_DE"/>
</dbReference>
<evidence type="ECO:0000259" key="10">
    <source>
        <dbReference type="PROSITE" id="PS52004"/>
    </source>
</evidence>
<dbReference type="InterPro" id="IPR020806">
    <property type="entry name" value="PKS_PP-bd"/>
</dbReference>
<dbReference type="CDD" id="cd08952">
    <property type="entry name" value="KR_1_SDR_x"/>
    <property type="match status" value="1"/>
</dbReference>
<feature type="region of interest" description="Disordered" evidence="8">
    <location>
        <begin position="466"/>
        <end position="487"/>
    </location>
</feature>
<organism evidence="11 12">
    <name type="scientific">Actinomadura litoris</name>
    <dbReference type="NCBI Taxonomy" id="2678616"/>
    <lineage>
        <taxon>Bacteria</taxon>
        <taxon>Bacillati</taxon>
        <taxon>Actinomycetota</taxon>
        <taxon>Actinomycetes</taxon>
        <taxon>Streptosporangiales</taxon>
        <taxon>Thermomonosporaceae</taxon>
        <taxon>Actinomadura</taxon>
    </lineage>
</organism>
<dbReference type="CDD" id="cd00833">
    <property type="entry name" value="PKS"/>
    <property type="match status" value="1"/>
</dbReference>
<evidence type="ECO:0000256" key="3">
    <source>
        <dbReference type="ARBA" id="ARBA00022553"/>
    </source>
</evidence>
<accession>A0A7K1KXU0</accession>
<keyword evidence="2" id="KW-0596">Phosphopantetheine</keyword>
<keyword evidence="3" id="KW-0597">Phosphoprotein</keyword>
<dbReference type="Pfam" id="PF00109">
    <property type="entry name" value="ketoacyl-synt"/>
    <property type="match status" value="1"/>
</dbReference>
<dbReference type="RefSeq" id="WP_156215829.1">
    <property type="nucleotide sequence ID" value="NZ_WOFH01000003.1"/>
</dbReference>
<reference evidence="11 12" key="1">
    <citation type="submission" date="2019-11" db="EMBL/GenBank/DDBJ databases">
        <authorList>
            <person name="Cao P."/>
        </authorList>
    </citation>
    <scope>NUCLEOTIDE SEQUENCE [LARGE SCALE GENOMIC DNA]</scope>
    <source>
        <strain evidence="11 12">NEAU-AAG5</strain>
    </source>
</reference>
<dbReference type="FunFam" id="1.10.1200.10:FF:000007">
    <property type="entry name" value="Probable polyketide synthase pks17"/>
    <property type="match status" value="1"/>
</dbReference>
<dbReference type="Pfam" id="PF16197">
    <property type="entry name" value="KAsynt_C_assoc"/>
    <property type="match status" value="1"/>
</dbReference>
<dbReference type="Pfam" id="PF08990">
    <property type="entry name" value="Docking"/>
    <property type="match status" value="1"/>
</dbReference>
<dbReference type="EMBL" id="WOFH01000003">
    <property type="protein sequence ID" value="MUN36766.1"/>
    <property type="molecule type" value="Genomic_DNA"/>
</dbReference>
<dbReference type="Pfam" id="PF02801">
    <property type="entry name" value="Ketoacyl-synt_C"/>
    <property type="match status" value="1"/>
</dbReference>
<dbReference type="GO" id="GO:0006633">
    <property type="term" value="P:fatty acid biosynthetic process"/>
    <property type="evidence" value="ECO:0007669"/>
    <property type="project" value="InterPro"/>
</dbReference>
<dbReference type="SMART" id="SM00825">
    <property type="entry name" value="PKS_KS"/>
    <property type="match status" value="1"/>
</dbReference>
<keyword evidence="4 11" id="KW-0808">Transferase</keyword>
<protein>
    <submittedName>
        <fullName evidence="11">Acyltransferase domain-containing protein</fullName>
    </submittedName>
</protein>
<dbReference type="Gene3D" id="3.30.70.3290">
    <property type="match status" value="1"/>
</dbReference>
<evidence type="ECO:0000256" key="8">
    <source>
        <dbReference type="SAM" id="MobiDB-lite"/>
    </source>
</evidence>
<dbReference type="SUPFAM" id="SSF52151">
    <property type="entry name" value="FabD/lysophospholipase-like"/>
    <property type="match status" value="1"/>
</dbReference>
<dbReference type="GO" id="GO:0004315">
    <property type="term" value="F:3-oxoacyl-[acyl-carrier-protein] synthase activity"/>
    <property type="evidence" value="ECO:0007669"/>
    <property type="project" value="InterPro"/>
</dbReference>
<sequence>MTSDAKNNEEKLVDYLKWVTADLQRTRRRLAEVQDAAREPVAVVGIGCRFPGGVRSPEELWRLVDTGGDAVAGFPADRGWDVDALYDPDPDRPGTFYTRRGAFLYDADGFDPAFFGLGPREATAMDPQHRLLLETTWEAVERAGIDPATLRASDTGVFAGVMYSDYAARLGRVPQEYEGFVGNGSAPSVASGRIAYTFGFEGPAVTIDTACSSSLVAVHLAVQALRRGECGLALAGGVTVLASPGLFVEFARQRGLSADGRCKAFAGAADGTGFGEGAGVLLLERLSDAQRNDRTILGVIRGSAVNQDGASNGLTAPNGPAQERVVRAALSDARLEPSDVDVVEGHGTGTTLGDPIEAQALLATYGQDRPEGRPLWLGSVKSNIGHTQAAAGVAGMIKMIAAMRHEVMPRTLHVDEPSPHVDWTSGDVALLAEPRPWGRNGRPRRAGVSSFGISGTNAHVILEEPPSATSTEPERNEPPVTPVVLSGRGAPALQGQASRLREYLRSQAPLRPVDVGFSLARRTAFDERAVIVAGDRDALDKGLAALAEDRPAFHVLRGRADPSGKTAFLFTGQGSQRLGMGRDLAAAFPVFARALDEACAHLDPHLDRPLRAVIFAEPRTADAALLDQTRYTQCALFAVETALFRLFEHHGLTPDHVIGHSIGELTAAHVAGVLSLDDACALVAARGRLMQAARSGGAMTAIQAGESQVLQSLAGHAGRVAIAAVNGPTSVVVSGDADAVAEVSAHWRAAGHKTKRLRVSHAFHSPHMDDVLEEFRRVAEGLAFHPPTIPLISNLTGGPATAEQLASPGYWASHIREPVRFLDGVRALEAAGVTAFVELGPDGVLTAMARECLAAEPRVLVPALRGDRPDATTFLTALAHVWVSGASVDWRGLLSDQGGTPTDLPTYAFQHRRYWLDASADTAGGASSDGAFWTAVEGGDLDVLSRILQVNGDQRRSLTTLLPVLSAWHRRRTWRYRVTWSPLPETAAPTRPGTWLVLAAADDPLGVAAALTERGATTISVHPEADKDDLLAALDGRDLSGVLVVPAPGDPLPAALAGADIDAPLWWVTRGAVTVDEAGDGTSQEQATAGFPPPNAKAIDLPGRLDDALAGRLLRALASDGEDRLAVRANGTYARRLVRATPTAAAPERPRRAHGTVLLTGPLTRAIAHAARCLADDGAERLVLACTPGAESGGAAVLEAELTALGTDVHVTDCDPADRDALAALLATLAAEGRLTGVVHTVHTVHDPAAGDTAPHDIAAVRNLDELTRDRDLHVFLLFGEFGAAMGDARPAWRVPVEALAETVVHHRRSRGLPAAAIAWGPLEGEDTAPGLRPMEARAAATVLRQVLDADDPFPAIADVDWPAFASRRGGRGAGLLSAVPEAGRVLDAARAASTPRDTGELRARLAELPGDKREAELLRLVTDHAAAILGHHTAGEVDPATTFLELGFSSFTGLELRNQLCAATGLDLPSVVVFDHPTPDALARHLLDALADRLEQPQESP</sequence>
<dbReference type="Gene3D" id="3.40.50.720">
    <property type="entry name" value="NAD(P)-binding Rossmann-like Domain"/>
    <property type="match status" value="1"/>
</dbReference>
<evidence type="ECO:0000256" key="5">
    <source>
        <dbReference type="ARBA" id="ARBA00023194"/>
    </source>
</evidence>
<evidence type="ECO:0000256" key="2">
    <source>
        <dbReference type="ARBA" id="ARBA00022450"/>
    </source>
</evidence>
<dbReference type="InterPro" id="IPR013968">
    <property type="entry name" value="PKS_KR"/>
</dbReference>
<comment type="cofactor">
    <cofactor evidence="1">
        <name>pantetheine 4'-phosphate</name>
        <dbReference type="ChEBI" id="CHEBI:47942"/>
    </cofactor>
</comment>
<dbReference type="InterPro" id="IPR016035">
    <property type="entry name" value="Acyl_Trfase/lysoPLipase"/>
</dbReference>
<dbReference type="PANTHER" id="PTHR43775">
    <property type="entry name" value="FATTY ACID SYNTHASE"/>
    <property type="match status" value="1"/>
</dbReference>
<evidence type="ECO:0000259" key="9">
    <source>
        <dbReference type="PROSITE" id="PS50075"/>
    </source>
</evidence>
<dbReference type="InterPro" id="IPR014030">
    <property type="entry name" value="Ketoacyl_synth_N"/>
</dbReference>
<evidence type="ECO:0000313" key="11">
    <source>
        <dbReference type="EMBL" id="MUN36766.1"/>
    </source>
</evidence>
<evidence type="ECO:0000256" key="6">
    <source>
        <dbReference type="ARBA" id="ARBA00023268"/>
    </source>
</evidence>
<dbReference type="PROSITE" id="PS52004">
    <property type="entry name" value="KS3_2"/>
    <property type="match status" value="1"/>
</dbReference>
<dbReference type="InterPro" id="IPR036736">
    <property type="entry name" value="ACP-like_sf"/>
</dbReference>
<dbReference type="NCBIfam" id="NF045894">
    <property type="entry name" value="PKS_plus_SDR"/>
    <property type="match status" value="1"/>
</dbReference>
<dbReference type="FunFam" id="3.40.366.10:FF:000002">
    <property type="entry name" value="Probable polyketide synthase 2"/>
    <property type="match status" value="1"/>
</dbReference>
<dbReference type="InterPro" id="IPR014031">
    <property type="entry name" value="Ketoacyl_synth_C"/>
</dbReference>
<dbReference type="GO" id="GO:0033068">
    <property type="term" value="P:macrolide biosynthetic process"/>
    <property type="evidence" value="ECO:0007669"/>
    <property type="project" value="UniProtKB-ARBA"/>
</dbReference>
<dbReference type="InterPro" id="IPR018201">
    <property type="entry name" value="Ketoacyl_synth_AS"/>
</dbReference>
<feature type="domain" description="Carrier" evidence="9">
    <location>
        <begin position="1416"/>
        <end position="1491"/>
    </location>
</feature>
<proteinExistence type="predicted"/>
<dbReference type="InterPro" id="IPR014043">
    <property type="entry name" value="Acyl_transferase_dom"/>
</dbReference>
<evidence type="ECO:0000256" key="1">
    <source>
        <dbReference type="ARBA" id="ARBA00001957"/>
    </source>
</evidence>
<feature type="domain" description="Ketosynthase family 3 (KS3)" evidence="10">
    <location>
        <begin position="38"/>
        <end position="464"/>
    </location>
</feature>
<dbReference type="PROSITE" id="PS00606">
    <property type="entry name" value="KS3_1"/>
    <property type="match status" value="1"/>
</dbReference>
<dbReference type="SUPFAM" id="SSF47336">
    <property type="entry name" value="ACP-like"/>
    <property type="match status" value="1"/>
</dbReference>
<dbReference type="GO" id="GO:0031177">
    <property type="term" value="F:phosphopantetheine binding"/>
    <property type="evidence" value="ECO:0007669"/>
    <property type="project" value="InterPro"/>
</dbReference>
<dbReference type="PROSITE" id="PS50075">
    <property type="entry name" value="CARRIER"/>
    <property type="match status" value="1"/>
</dbReference>
<dbReference type="InterPro" id="IPR015083">
    <property type="entry name" value="NorB/c/GfsB-D-like_docking"/>
</dbReference>
<dbReference type="InterPro" id="IPR036291">
    <property type="entry name" value="NAD(P)-bd_dom_sf"/>
</dbReference>
<dbReference type="InterPro" id="IPR016036">
    <property type="entry name" value="Malonyl_transacylase_ACP-bd"/>
</dbReference>
<dbReference type="Gene3D" id="3.40.366.10">
    <property type="entry name" value="Malonyl-Coenzyme A Acyl Carrier Protein, domain 2"/>
    <property type="match status" value="1"/>
</dbReference>
<dbReference type="Gene3D" id="3.40.47.10">
    <property type="match status" value="1"/>
</dbReference>
<dbReference type="InterPro" id="IPR016039">
    <property type="entry name" value="Thiolase-like"/>
</dbReference>
<dbReference type="Pfam" id="PF08659">
    <property type="entry name" value="KR"/>
    <property type="match status" value="1"/>
</dbReference>
<dbReference type="InterPro" id="IPR057326">
    <property type="entry name" value="KR_dom"/>
</dbReference>
<dbReference type="InterPro" id="IPR032821">
    <property type="entry name" value="PKS_assoc"/>
</dbReference>
<keyword evidence="7 11" id="KW-0012">Acyltransferase</keyword>
<dbReference type="SMART" id="SM01294">
    <property type="entry name" value="PKS_PP_betabranch"/>
    <property type="match status" value="1"/>
</dbReference>
<evidence type="ECO:0000256" key="7">
    <source>
        <dbReference type="ARBA" id="ARBA00023315"/>
    </source>
</evidence>